<keyword evidence="1" id="KW-0812">Transmembrane</keyword>
<protein>
    <submittedName>
        <fullName evidence="2">Uncharacterized protein</fullName>
    </submittedName>
</protein>
<dbReference type="OrthoDB" id="793134at2"/>
<organism evidence="2 3">
    <name type="scientific">Mucilaginibacter ginsenosidivorax</name>
    <dbReference type="NCBI Taxonomy" id="862126"/>
    <lineage>
        <taxon>Bacteria</taxon>
        <taxon>Pseudomonadati</taxon>
        <taxon>Bacteroidota</taxon>
        <taxon>Sphingobacteriia</taxon>
        <taxon>Sphingobacteriales</taxon>
        <taxon>Sphingobacteriaceae</taxon>
        <taxon>Mucilaginibacter</taxon>
    </lineage>
</organism>
<evidence type="ECO:0000313" key="3">
    <source>
        <dbReference type="Proteomes" id="UP000321362"/>
    </source>
</evidence>
<name>A0A5B8VW72_9SPHI</name>
<feature type="transmembrane region" description="Helical" evidence="1">
    <location>
        <begin position="6"/>
        <end position="25"/>
    </location>
</feature>
<dbReference type="Proteomes" id="UP000321362">
    <property type="component" value="Chromosome"/>
</dbReference>
<dbReference type="RefSeq" id="WP_147052004.1">
    <property type="nucleotide sequence ID" value="NZ_CP042437.1"/>
</dbReference>
<gene>
    <name evidence="2" type="ORF">FSB76_02385</name>
</gene>
<dbReference type="AlphaFoldDB" id="A0A5B8VW72"/>
<keyword evidence="1" id="KW-1133">Transmembrane helix</keyword>
<accession>A0A5B8VW72</accession>
<sequence>MNHITENALVAGTLLAVFIIPVVIITRRSKQKRFAALNQRLQAIANEHHLSLSRSEFIGNKIIGWAQSGKALLFGTQETLTVNDLNNATRCYVLKSMNGTAVKSIILQIADQANRQLCSIPFYQQFIDNELKLKQLETQAKDWEQLLNSQFQK</sequence>
<keyword evidence="3" id="KW-1185">Reference proteome</keyword>
<reference evidence="2 3" key="1">
    <citation type="journal article" date="2013" name="J. Microbiol.">
        <title>Mucilaginibacter ginsenosidivorax sp. nov., with ginsenoside converting activity isolated from sediment.</title>
        <authorList>
            <person name="Kim J.K."/>
            <person name="Choi T.E."/>
            <person name="Liu Q.M."/>
            <person name="Park H.Y."/>
            <person name="Yi T.H."/>
            <person name="Yoon M.H."/>
            <person name="Kim S.C."/>
            <person name="Im W.T."/>
        </authorList>
    </citation>
    <scope>NUCLEOTIDE SEQUENCE [LARGE SCALE GENOMIC DNA]</scope>
    <source>
        <strain evidence="2 3">KHI28</strain>
    </source>
</reference>
<dbReference type="KEGG" id="mgk:FSB76_02385"/>
<evidence type="ECO:0000313" key="2">
    <source>
        <dbReference type="EMBL" id="QEC74845.1"/>
    </source>
</evidence>
<dbReference type="EMBL" id="CP042437">
    <property type="protein sequence ID" value="QEC74845.1"/>
    <property type="molecule type" value="Genomic_DNA"/>
</dbReference>
<evidence type="ECO:0000256" key="1">
    <source>
        <dbReference type="SAM" id="Phobius"/>
    </source>
</evidence>
<keyword evidence="1" id="KW-0472">Membrane</keyword>
<proteinExistence type="predicted"/>